<dbReference type="PANTHER" id="PTHR36539">
    <property type="entry name" value="ETHANOLAMINE UTILIZATION PROTEIN EUTN"/>
    <property type="match status" value="1"/>
</dbReference>
<gene>
    <name evidence="3" type="ORF">METEAL_19470</name>
</gene>
<reference evidence="4" key="1">
    <citation type="journal article" date="2023" name="Int. J. Syst. Evol. Microbiol.">
        <title>Mesoterricola silvestris gen. nov., sp. nov., Mesoterricola sediminis sp. nov., Geothrix oryzae sp. nov., Geothrix edaphica sp. nov., Geothrix rubra sp. nov., and Geothrix limicola sp. nov., six novel members of Acidobacteriota isolated from soils.</title>
        <authorList>
            <person name="Itoh H."/>
            <person name="Sugisawa Y."/>
            <person name="Mise K."/>
            <person name="Xu Z."/>
            <person name="Kuniyasu M."/>
            <person name="Ushijima N."/>
            <person name="Kawano K."/>
            <person name="Kobayashi E."/>
            <person name="Shiratori Y."/>
            <person name="Masuda Y."/>
            <person name="Senoo K."/>
        </authorList>
    </citation>
    <scope>NUCLEOTIDE SEQUENCE [LARGE SCALE GENOMIC DNA]</scope>
    <source>
        <strain evidence="4">W79</strain>
    </source>
</reference>
<dbReference type="KEGG" id="msil:METEAL_19470"/>
<keyword evidence="4" id="KW-1185">Reference proteome</keyword>
<dbReference type="Proteomes" id="UP001238179">
    <property type="component" value="Chromosome"/>
</dbReference>
<evidence type="ECO:0000256" key="2">
    <source>
        <dbReference type="ARBA" id="ARBA00024446"/>
    </source>
</evidence>
<dbReference type="Pfam" id="PF03319">
    <property type="entry name" value="EutN_CcmL"/>
    <property type="match status" value="1"/>
</dbReference>
<evidence type="ECO:0000256" key="1">
    <source>
        <dbReference type="ARBA" id="ARBA00024322"/>
    </source>
</evidence>
<dbReference type="InterPro" id="IPR036677">
    <property type="entry name" value="EutN_CcmL_sf"/>
</dbReference>
<dbReference type="AlphaFoldDB" id="A0AA48KBR3"/>
<dbReference type="InterPro" id="IPR004992">
    <property type="entry name" value="EutN_CcmL"/>
</dbReference>
<comment type="subcellular location">
    <subcellularLocation>
        <location evidence="1">Bacterial microcompartment</location>
    </subcellularLocation>
</comment>
<keyword evidence="2" id="KW-1283">Bacterial microcompartment</keyword>
<dbReference type="Gene3D" id="2.40.50.220">
    <property type="entry name" value="EutN/Ccml"/>
    <property type="match status" value="1"/>
</dbReference>
<protein>
    <recommendedName>
        <fullName evidence="5">Ethanolamine utilization protein EutN</fullName>
    </recommendedName>
</protein>
<dbReference type="SUPFAM" id="SSF159133">
    <property type="entry name" value="EutN/CcmL-like"/>
    <property type="match status" value="1"/>
</dbReference>
<sequence length="86" mass="8906">MLLARVKGLVVASRKLESLAGYTFRMIQAVDAGGRSLGEPLVAVDLVASRDGDLVMYIDAREAPKALPGGYGAIDACIVGLVDSAT</sequence>
<accession>A0AA48KBR3</accession>
<dbReference type="EMBL" id="AP027080">
    <property type="protein sequence ID" value="BDU72773.1"/>
    <property type="molecule type" value="Genomic_DNA"/>
</dbReference>
<evidence type="ECO:0000313" key="4">
    <source>
        <dbReference type="Proteomes" id="UP001238179"/>
    </source>
</evidence>
<dbReference type="GO" id="GO:0031469">
    <property type="term" value="C:bacterial microcompartment"/>
    <property type="evidence" value="ECO:0007669"/>
    <property type="project" value="UniProtKB-SubCell"/>
</dbReference>
<evidence type="ECO:0008006" key="5">
    <source>
        <dbReference type="Google" id="ProtNLM"/>
    </source>
</evidence>
<name>A0AA48KBR3_9BACT</name>
<proteinExistence type="predicted"/>
<evidence type="ECO:0000313" key="3">
    <source>
        <dbReference type="EMBL" id="BDU72773.1"/>
    </source>
</evidence>
<dbReference type="PROSITE" id="PS51932">
    <property type="entry name" value="BMV"/>
    <property type="match status" value="1"/>
</dbReference>
<dbReference type="PANTHER" id="PTHR36539:SF1">
    <property type="entry name" value="BACTERIAL MICROCOMPARTMENT SHELL VERTEX PROTEIN EUTN"/>
    <property type="match status" value="1"/>
</dbReference>
<organism evidence="3 4">
    <name type="scientific">Mesoterricola silvestris</name>
    <dbReference type="NCBI Taxonomy" id="2927979"/>
    <lineage>
        <taxon>Bacteria</taxon>
        <taxon>Pseudomonadati</taxon>
        <taxon>Acidobacteriota</taxon>
        <taxon>Holophagae</taxon>
        <taxon>Holophagales</taxon>
        <taxon>Holophagaceae</taxon>
        <taxon>Mesoterricola</taxon>
    </lineage>
</organism>
<dbReference type="RefSeq" id="WP_316415685.1">
    <property type="nucleotide sequence ID" value="NZ_AP027080.1"/>
</dbReference>